<evidence type="ECO:0000256" key="4">
    <source>
        <dbReference type="ARBA" id="ARBA00022552"/>
    </source>
</evidence>
<protein>
    <recommendedName>
        <fullName evidence="2">H/ACA ribonucleoprotein complex subunit NOP10</fullName>
    </recommendedName>
    <alternativeName>
        <fullName evidence="6">Nucleolar protein 10</fullName>
    </alternativeName>
    <alternativeName>
        <fullName evidence="7">Nucleolar protein family A member 3</fullName>
    </alternativeName>
    <alternativeName>
        <fullName evidence="8">snoRNP protein NOP10</fullName>
    </alternativeName>
</protein>
<keyword evidence="3" id="KW-0690">Ribosome biogenesis</keyword>
<dbReference type="EMBL" id="GL988041">
    <property type="protein sequence ID" value="EGS20916.1"/>
    <property type="molecule type" value="Genomic_DNA"/>
</dbReference>
<dbReference type="InterPro" id="IPR036756">
    <property type="entry name" value="H/ACA_rnp_Nop10_sf"/>
</dbReference>
<dbReference type="KEGG" id="cthr:CTHT_0027550"/>
<evidence type="ECO:0000313" key="10">
    <source>
        <dbReference type="Proteomes" id="UP000008066"/>
    </source>
</evidence>
<evidence type="ECO:0000256" key="5">
    <source>
        <dbReference type="ARBA" id="ARBA00023274"/>
    </source>
</evidence>
<evidence type="ECO:0000256" key="8">
    <source>
        <dbReference type="ARBA" id="ARBA00032266"/>
    </source>
</evidence>
<keyword evidence="10" id="KW-1185">Reference proteome</keyword>
<dbReference type="PANTHER" id="PTHR13305:SF0">
    <property type="entry name" value="H_ACA RIBONUCLEOPROTEIN COMPLEX SUBUNIT 3"/>
    <property type="match status" value="1"/>
</dbReference>
<dbReference type="AlphaFoldDB" id="G0S761"/>
<dbReference type="GO" id="GO:1904874">
    <property type="term" value="P:positive regulation of telomerase RNA localization to Cajal body"/>
    <property type="evidence" value="ECO:0007669"/>
    <property type="project" value="TreeGrafter"/>
</dbReference>
<keyword evidence="5" id="KW-0687">Ribonucleoprotein</keyword>
<reference evidence="9 10" key="1">
    <citation type="journal article" date="2011" name="Cell">
        <title>Insight into structure and assembly of the nuclear pore complex by utilizing the genome of a eukaryotic thermophile.</title>
        <authorList>
            <person name="Amlacher S."/>
            <person name="Sarges P."/>
            <person name="Flemming D."/>
            <person name="van Noort V."/>
            <person name="Kunze R."/>
            <person name="Devos D.P."/>
            <person name="Arumugam M."/>
            <person name="Bork P."/>
            <person name="Hurt E."/>
        </authorList>
    </citation>
    <scope>NUCLEOTIDE SEQUENCE [LARGE SCALE GENOMIC DNA]</scope>
    <source>
        <strain evidence="10">DSM 1495 / CBS 144.50 / IMI 039719</strain>
    </source>
</reference>
<evidence type="ECO:0000256" key="3">
    <source>
        <dbReference type="ARBA" id="ARBA00022517"/>
    </source>
</evidence>
<evidence type="ECO:0000256" key="7">
    <source>
        <dbReference type="ARBA" id="ARBA00031779"/>
    </source>
</evidence>
<dbReference type="SUPFAM" id="SSF144210">
    <property type="entry name" value="Nop10-like SnoRNP"/>
    <property type="match status" value="1"/>
</dbReference>
<dbReference type="GO" id="GO:0031120">
    <property type="term" value="P:snRNA pseudouridine synthesis"/>
    <property type="evidence" value="ECO:0007669"/>
    <property type="project" value="TreeGrafter"/>
</dbReference>
<evidence type="ECO:0000256" key="1">
    <source>
        <dbReference type="ARBA" id="ARBA00009462"/>
    </source>
</evidence>
<keyword evidence="4" id="KW-0698">rRNA processing</keyword>
<dbReference type="InterPro" id="IPR007264">
    <property type="entry name" value="H/ACA_rnp_Nop10"/>
</dbReference>
<evidence type="ECO:0000256" key="2">
    <source>
        <dbReference type="ARBA" id="ARBA00021838"/>
    </source>
</evidence>
<dbReference type="GO" id="GO:0031429">
    <property type="term" value="C:box H/ACA snoRNP complex"/>
    <property type="evidence" value="ECO:0007669"/>
    <property type="project" value="TreeGrafter"/>
</dbReference>
<dbReference type="Pfam" id="PF04135">
    <property type="entry name" value="Nop10p"/>
    <property type="match status" value="1"/>
</dbReference>
<dbReference type="GO" id="GO:0030515">
    <property type="term" value="F:snoRNA binding"/>
    <property type="evidence" value="ECO:0007669"/>
    <property type="project" value="InterPro"/>
</dbReference>
<dbReference type="STRING" id="759272.G0S761"/>
<dbReference type="Gene3D" id="4.10.80.300">
    <property type="match status" value="1"/>
</dbReference>
<dbReference type="GO" id="GO:0070034">
    <property type="term" value="F:telomerase RNA binding"/>
    <property type="evidence" value="ECO:0007669"/>
    <property type="project" value="TreeGrafter"/>
</dbReference>
<dbReference type="RefSeq" id="XP_006693212.1">
    <property type="nucleotide sequence ID" value="XM_006693149.1"/>
</dbReference>
<proteinExistence type="inferred from homology"/>
<dbReference type="eggNOG" id="KOG3503">
    <property type="taxonomic scope" value="Eukaryota"/>
</dbReference>
<dbReference type="GO" id="GO:0031118">
    <property type="term" value="P:rRNA pseudouridine synthesis"/>
    <property type="evidence" value="ECO:0007669"/>
    <property type="project" value="TreeGrafter"/>
</dbReference>
<organism evidence="10">
    <name type="scientific">Chaetomium thermophilum (strain DSM 1495 / CBS 144.50 / IMI 039719)</name>
    <name type="common">Thermochaetoides thermophila</name>
    <dbReference type="NCBI Taxonomy" id="759272"/>
    <lineage>
        <taxon>Eukaryota</taxon>
        <taxon>Fungi</taxon>
        <taxon>Dikarya</taxon>
        <taxon>Ascomycota</taxon>
        <taxon>Pezizomycotina</taxon>
        <taxon>Sordariomycetes</taxon>
        <taxon>Sordariomycetidae</taxon>
        <taxon>Sordariales</taxon>
        <taxon>Chaetomiaceae</taxon>
        <taxon>Thermochaetoides</taxon>
    </lineage>
</organism>
<dbReference type="OrthoDB" id="13807at2759"/>
<evidence type="ECO:0000256" key="6">
    <source>
        <dbReference type="ARBA" id="ARBA00030185"/>
    </source>
</evidence>
<gene>
    <name evidence="9" type="ORF">CTHT_0027550</name>
</gene>
<name>G0S761_CHATD</name>
<evidence type="ECO:0000313" key="9">
    <source>
        <dbReference type="EMBL" id="EGS20916.1"/>
    </source>
</evidence>
<dbReference type="GeneID" id="18256793"/>
<dbReference type="PANTHER" id="PTHR13305">
    <property type="entry name" value="RIBOSOME BIOGENESIS PROTEIN NOP10"/>
    <property type="match status" value="1"/>
</dbReference>
<comment type="similarity">
    <text evidence="1">Belongs to the NOP10 family.</text>
</comment>
<sequence>MHLMFVPDGQGGRIYTLKKVLNGQVTKSAHPARFSPDDKWSRHRLMMHKRYAPLFALHYAQENEKARAAVAKAQAAAEAAAKTAIEMELATQKELAEQTSGKNKALTNSSA</sequence>
<dbReference type="Proteomes" id="UP000008066">
    <property type="component" value="Unassembled WGS sequence"/>
</dbReference>
<accession>G0S761</accession>
<dbReference type="HOGENOM" id="CLU_2158091_0_0_1"/>